<dbReference type="EMBL" id="AP035884">
    <property type="protein sequence ID" value="BFP50459.1"/>
    <property type="molecule type" value="Genomic_DNA"/>
</dbReference>
<dbReference type="GO" id="GO:0003677">
    <property type="term" value="F:DNA binding"/>
    <property type="evidence" value="ECO:0007669"/>
    <property type="project" value="InterPro"/>
</dbReference>
<proteinExistence type="predicted"/>
<keyword evidence="2" id="KW-0812">Transmembrane</keyword>
<dbReference type="InterPro" id="IPR001387">
    <property type="entry name" value="Cro/C1-type_HTH"/>
</dbReference>
<feature type="transmembrane region" description="Helical" evidence="2">
    <location>
        <begin position="285"/>
        <end position="307"/>
    </location>
</feature>
<dbReference type="InterPro" id="IPR010982">
    <property type="entry name" value="Lambda_DNA-bd_dom_sf"/>
</dbReference>
<protein>
    <recommendedName>
        <fullName evidence="3">HTH cro/C1-type domain-containing protein</fullName>
    </recommendedName>
</protein>
<gene>
    <name evidence="4" type="ORF">SCMC78_02660</name>
</gene>
<dbReference type="Pfam" id="PF13560">
    <property type="entry name" value="HTH_31"/>
    <property type="match status" value="1"/>
</dbReference>
<keyword evidence="2" id="KW-0472">Membrane</keyword>
<dbReference type="AlphaFoldDB" id="A0AB33K9V2"/>
<dbReference type="CDD" id="cd00093">
    <property type="entry name" value="HTH_XRE"/>
    <property type="match status" value="1"/>
</dbReference>
<evidence type="ECO:0000313" key="4">
    <source>
        <dbReference type="EMBL" id="BFP50459.1"/>
    </source>
</evidence>
<evidence type="ECO:0000256" key="2">
    <source>
        <dbReference type="SAM" id="Phobius"/>
    </source>
</evidence>
<sequence>MVGFPVSGGAVGWFVRPRTASFRFVRGPVRSRTAVVRERAPAWAAARDPDKHDTASRRAGTVPPPVTWVFSKGWNAWNGGRGRSSGMDDAEGAARAALAERLNALREGSGRTYASLARRIGVSGSTLHRYCTGRTVPAEFAPVERLARWCGAPAEEREALHRLWLLANGERLDRQEAAGVPAGAEPVGDVAVGTEPTGGAVSGASGPSGEAVPSGASLSSAETASGAEPSGAPEPASAAGLSGAPGPSGAPGLSPVSGEASAKVSGPVVRWPGLRSRRVRRYGQGVGVLAAAVLVLALVAAFGGTGLPGQDRRPSVAQHPGGPPADTPAPSPSGSRTPGKPRATPSVTPGGTPSGSPRPSVPPGVGPRNEALPGPSAASSGPGAGRVPFTWTGDDHVWKNGCDHAYLLDRAPAAVPPPPVQADAASWAGALGAVHAGETGVRITLQGRDERTVVLESLRIRVVERRAAAKGRVYRMSSGCGGSLTPRMFDVDLDVPRPVARSVAGNDSGEPIEAVAFPYSVSATDPEVFLITGRTVGCDCAWIAELTWSSGGRSGTVRIDDGGRPFRTSGVRGQPVLDYDTATGRWVSAEGAEEEEAAS</sequence>
<feature type="compositionally biased region" description="Low complexity" evidence="1">
    <location>
        <begin position="344"/>
        <end position="358"/>
    </location>
</feature>
<feature type="region of interest" description="Disordered" evidence="1">
    <location>
        <begin position="177"/>
        <end position="265"/>
    </location>
</feature>
<evidence type="ECO:0000259" key="3">
    <source>
        <dbReference type="SMART" id="SM00530"/>
    </source>
</evidence>
<dbReference type="SUPFAM" id="SSF47413">
    <property type="entry name" value="lambda repressor-like DNA-binding domains"/>
    <property type="match status" value="1"/>
</dbReference>
<evidence type="ECO:0000256" key="1">
    <source>
        <dbReference type="SAM" id="MobiDB-lite"/>
    </source>
</evidence>
<feature type="domain" description="HTH cro/C1-type" evidence="3">
    <location>
        <begin position="101"/>
        <end position="157"/>
    </location>
</feature>
<feature type="compositionally biased region" description="Pro residues" evidence="1">
    <location>
        <begin position="321"/>
        <end position="331"/>
    </location>
</feature>
<name>A0AB33K9V2_9ACTN</name>
<feature type="compositionally biased region" description="Low complexity" evidence="1">
    <location>
        <begin position="224"/>
        <end position="258"/>
    </location>
</feature>
<dbReference type="KEGG" id="stcm:SCMC78_02660"/>
<dbReference type="SMART" id="SM00530">
    <property type="entry name" value="HTH_XRE"/>
    <property type="match status" value="1"/>
</dbReference>
<accession>A0AB33K9V2</accession>
<organism evidence="4">
    <name type="scientific">Streptomyces sp. CMC78</name>
    <dbReference type="NCBI Taxonomy" id="3231512"/>
    <lineage>
        <taxon>Bacteria</taxon>
        <taxon>Bacillati</taxon>
        <taxon>Actinomycetota</taxon>
        <taxon>Actinomycetes</taxon>
        <taxon>Kitasatosporales</taxon>
        <taxon>Streptomycetaceae</taxon>
        <taxon>Streptomyces</taxon>
    </lineage>
</organism>
<keyword evidence="2" id="KW-1133">Transmembrane helix</keyword>
<reference evidence="4" key="1">
    <citation type="submission" date="2024-07" db="EMBL/GenBank/DDBJ databases">
        <title>Complete genome sequences of cellulolytic bacteria, Kitasatospora sp. CMC57 and Streptomyces sp. CMC78, isolated from Japanese agricultural soil.</title>
        <authorList>
            <person name="Hashimoto T."/>
            <person name="Ito M."/>
            <person name="Iwamoto M."/>
            <person name="Fukahori D."/>
            <person name="Shoda T."/>
            <person name="Sakoda M."/>
            <person name="Morohoshi T."/>
            <person name="Mitsuboshi M."/>
            <person name="Nishizawa T."/>
        </authorList>
    </citation>
    <scope>NUCLEOTIDE SEQUENCE</scope>
    <source>
        <strain evidence="4">CMC78</strain>
    </source>
</reference>
<dbReference type="Gene3D" id="1.10.260.40">
    <property type="entry name" value="lambda repressor-like DNA-binding domains"/>
    <property type="match status" value="1"/>
</dbReference>
<feature type="compositionally biased region" description="Low complexity" evidence="1">
    <location>
        <begin position="177"/>
        <end position="217"/>
    </location>
</feature>
<feature type="region of interest" description="Disordered" evidence="1">
    <location>
        <begin position="307"/>
        <end position="388"/>
    </location>
</feature>